<evidence type="ECO:0000313" key="1">
    <source>
        <dbReference type="EMBL" id="BDD10646.1"/>
    </source>
</evidence>
<dbReference type="EMBL" id="AP025314">
    <property type="protein sequence ID" value="BDD10646.1"/>
    <property type="molecule type" value="Genomic_DNA"/>
</dbReference>
<dbReference type="KEGG" id="fax:FUAX_30780"/>
<protein>
    <submittedName>
        <fullName evidence="1">Uncharacterized protein</fullName>
    </submittedName>
</protein>
<name>A0AAU9DBZ3_9BACT</name>
<accession>A0AAU9DBZ3</accession>
<organism evidence="1 2">
    <name type="scientific">Fulvitalea axinellae</name>
    <dbReference type="NCBI Taxonomy" id="1182444"/>
    <lineage>
        <taxon>Bacteria</taxon>
        <taxon>Pseudomonadati</taxon>
        <taxon>Bacteroidota</taxon>
        <taxon>Cytophagia</taxon>
        <taxon>Cytophagales</taxon>
        <taxon>Persicobacteraceae</taxon>
        <taxon>Fulvitalea</taxon>
    </lineage>
</organism>
<sequence length="121" mass="13606">MRMEYNYLLKKLASRAESVKMERVSTLERRKVTLKSVLRRHPKKQSIYSVRFQLEAKGVGSFNLSVRYVSTFKAPDIAEGEPLKKSLRASGYAELKNCVENIAEGAGFGSFRLPSGLFGSL</sequence>
<dbReference type="AlphaFoldDB" id="A0AAU9DBZ3"/>
<dbReference type="Proteomes" id="UP001348817">
    <property type="component" value="Chromosome"/>
</dbReference>
<evidence type="ECO:0000313" key="2">
    <source>
        <dbReference type="Proteomes" id="UP001348817"/>
    </source>
</evidence>
<gene>
    <name evidence="1" type="ORF">FUAX_30780</name>
</gene>
<keyword evidence="2" id="KW-1185">Reference proteome</keyword>
<proteinExistence type="predicted"/>
<reference evidence="1 2" key="1">
    <citation type="submission" date="2021-12" db="EMBL/GenBank/DDBJ databases">
        <title>Genome sequencing of bacteria with rrn-lacking chromosome and rrn-plasmid.</title>
        <authorList>
            <person name="Anda M."/>
            <person name="Iwasaki W."/>
        </authorList>
    </citation>
    <scope>NUCLEOTIDE SEQUENCE [LARGE SCALE GENOMIC DNA]</scope>
    <source>
        <strain evidence="1 2">DSM 100852</strain>
    </source>
</reference>